<dbReference type="PANTHER" id="PTHR46822">
    <property type="entry name" value="COILED-COIL ALPHA-HELICAL ROD PROTEIN 1"/>
    <property type="match status" value="1"/>
</dbReference>
<dbReference type="InterPro" id="IPR009800">
    <property type="entry name" value="HCR"/>
</dbReference>
<evidence type="ECO:0000256" key="10">
    <source>
        <dbReference type="ARBA" id="ARBA00031932"/>
    </source>
</evidence>
<keyword evidence="8 11" id="KW-0175">Coiled coil</keyword>
<evidence type="ECO:0000256" key="5">
    <source>
        <dbReference type="ARBA" id="ARBA00022473"/>
    </source>
</evidence>
<evidence type="ECO:0000256" key="8">
    <source>
        <dbReference type="ARBA" id="ARBA00023054"/>
    </source>
</evidence>
<dbReference type="GO" id="GO:0030154">
    <property type="term" value="P:cell differentiation"/>
    <property type="evidence" value="ECO:0007669"/>
    <property type="project" value="UniProtKB-KW"/>
</dbReference>
<feature type="compositionally biased region" description="Basic and acidic residues" evidence="12">
    <location>
        <begin position="68"/>
        <end position="85"/>
    </location>
</feature>
<evidence type="ECO:0000256" key="9">
    <source>
        <dbReference type="ARBA" id="ARBA00023242"/>
    </source>
</evidence>
<feature type="region of interest" description="Disordered" evidence="12">
    <location>
        <begin position="1"/>
        <end position="53"/>
    </location>
</feature>
<comment type="function">
    <text evidence="1">May be a regulator of keratinocyte proliferation or differentiation.</text>
</comment>
<evidence type="ECO:0000313" key="13">
    <source>
        <dbReference type="EMBL" id="PIN96217.1"/>
    </source>
</evidence>
<evidence type="ECO:0000256" key="12">
    <source>
        <dbReference type="SAM" id="MobiDB-lite"/>
    </source>
</evidence>
<protein>
    <recommendedName>
        <fullName evidence="4">Coiled-coil alpha-helical rod protein 1</fullName>
    </recommendedName>
    <alternativeName>
        <fullName evidence="10">Alpha-helical coiled-coil rod protein</fullName>
    </alternativeName>
</protein>
<evidence type="ECO:0000256" key="11">
    <source>
        <dbReference type="SAM" id="Coils"/>
    </source>
</evidence>
<keyword evidence="5" id="KW-0217">Developmental protein</keyword>
<dbReference type="GO" id="GO:0005634">
    <property type="term" value="C:nucleus"/>
    <property type="evidence" value="ECO:0007669"/>
    <property type="project" value="UniProtKB-SubCell"/>
</dbReference>
<proteinExistence type="predicted"/>
<dbReference type="OrthoDB" id="193258at2759"/>
<evidence type="ECO:0000256" key="4">
    <source>
        <dbReference type="ARBA" id="ARBA00016468"/>
    </source>
</evidence>
<evidence type="ECO:0000256" key="6">
    <source>
        <dbReference type="ARBA" id="ARBA00022490"/>
    </source>
</evidence>
<accession>A0A2G9NYP3</accession>
<organism evidence="13 14">
    <name type="scientific">Aquarana catesbeiana</name>
    <name type="common">American bullfrog</name>
    <name type="synonym">Rana catesbeiana</name>
    <dbReference type="NCBI Taxonomy" id="8400"/>
    <lineage>
        <taxon>Eukaryota</taxon>
        <taxon>Metazoa</taxon>
        <taxon>Chordata</taxon>
        <taxon>Craniata</taxon>
        <taxon>Vertebrata</taxon>
        <taxon>Euteleostomi</taxon>
        <taxon>Amphibia</taxon>
        <taxon>Batrachia</taxon>
        <taxon>Anura</taxon>
        <taxon>Neobatrachia</taxon>
        <taxon>Ranoidea</taxon>
        <taxon>Ranidae</taxon>
        <taxon>Aquarana</taxon>
    </lineage>
</organism>
<keyword evidence="9" id="KW-0539">Nucleus</keyword>
<feature type="coiled-coil region" evidence="11">
    <location>
        <begin position="211"/>
        <end position="263"/>
    </location>
</feature>
<dbReference type="Proteomes" id="UP000228934">
    <property type="component" value="Unassembled WGS sequence"/>
</dbReference>
<feature type="region of interest" description="Disordered" evidence="12">
    <location>
        <begin position="68"/>
        <end position="91"/>
    </location>
</feature>
<dbReference type="GO" id="GO:0005737">
    <property type="term" value="C:cytoplasm"/>
    <property type="evidence" value="ECO:0007669"/>
    <property type="project" value="UniProtKB-SubCell"/>
</dbReference>
<feature type="region of interest" description="Disordered" evidence="12">
    <location>
        <begin position="636"/>
        <end position="656"/>
    </location>
</feature>
<gene>
    <name evidence="13" type="ORF">AB205_0131160</name>
</gene>
<feature type="coiled-coil region" evidence="11">
    <location>
        <begin position="460"/>
        <end position="614"/>
    </location>
</feature>
<evidence type="ECO:0000256" key="3">
    <source>
        <dbReference type="ARBA" id="ARBA00004496"/>
    </source>
</evidence>
<dbReference type="GO" id="GO:0006611">
    <property type="term" value="P:protein export from nucleus"/>
    <property type="evidence" value="ECO:0007669"/>
    <property type="project" value="TreeGrafter"/>
</dbReference>
<comment type="subcellular location">
    <subcellularLocation>
        <location evidence="3">Cytoplasm</location>
    </subcellularLocation>
    <subcellularLocation>
        <location evidence="2">Nucleus</location>
    </subcellularLocation>
</comment>
<evidence type="ECO:0000256" key="7">
    <source>
        <dbReference type="ARBA" id="ARBA00022782"/>
    </source>
</evidence>
<dbReference type="EMBL" id="KV923136">
    <property type="protein sequence ID" value="PIN96217.1"/>
    <property type="molecule type" value="Genomic_DNA"/>
</dbReference>
<dbReference type="PANTHER" id="PTHR46822:SF1">
    <property type="entry name" value="COILED-COIL ALPHA-HELICAL ROD PROTEIN 1"/>
    <property type="match status" value="1"/>
</dbReference>
<dbReference type="AlphaFoldDB" id="A0A2G9NYP3"/>
<feature type="coiled-coil region" evidence="11">
    <location>
        <begin position="295"/>
        <end position="329"/>
    </location>
</feature>
<evidence type="ECO:0000256" key="1">
    <source>
        <dbReference type="ARBA" id="ARBA00003936"/>
    </source>
</evidence>
<keyword evidence="14" id="KW-1185">Reference proteome</keyword>
<evidence type="ECO:0000313" key="14">
    <source>
        <dbReference type="Proteomes" id="UP000228934"/>
    </source>
</evidence>
<keyword evidence="6" id="KW-0963">Cytoplasm</keyword>
<dbReference type="GO" id="GO:0005814">
    <property type="term" value="C:centriole"/>
    <property type="evidence" value="ECO:0007669"/>
    <property type="project" value="TreeGrafter"/>
</dbReference>
<keyword evidence="7" id="KW-0221">Differentiation</keyword>
<feature type="compositionally biased region" description="Low complexity" evidence="12">
    <location>
        <begin position="642"/>
        <end position="656"/>
    </location>
</feature>
<dbReference type="Pfam" id="PF07111">
    <property type="entry name" value="HCR"/>
    <property type="match status" value="2"/>
</dbReference>
<reference evidence="14" key="1">
    <citation type="journal article" date="2017" name="Nat. Commun.">
        <title>The North American bullfrog draft genome provides insight into hormonal regulation of long noncoding RNA.</title>
        <authorList>
            <person name="Hammond S.A."/>
            <person name="Warren R.L."/>
            <person name="Vandervalk B.P."/>
            <person name="Kucuk E."/>
            <person name="Khan H."/>
            <person name="Gibb E.A."/>
            <person name="Pandoh P."/>
            <person name="Kirk H."/>
            <person name="Zhao Y."/>
            <person name="Jones M."/>
            <person name="Mungall A.J."/>
            <person name="Coope R."/>
            <person name="Pleasance S."/>
            <person name="Moore R.A."/>
            <person name="Holt R.A."/>
            <person name="Round J.M."/>
            <person name="Ohora S."/>
            <person name="Walle B.V."/>
            <person name="Veldhoen N."/>
            <person name="Helbing C.C."/>
            <person name="Birol I."/>
        </authorList>
    </citation>
    <scope>NUCLEOTIDE SEQUENCE [LARGE SCALE GENOMIC DNA]</scope>
</reference>
<evidence type="ECO:0000256" key="2">
    <source>
        <dbReference type="ARBA" id="ARBA00004123"/>
    </source>
</evidence>
<sequence length="690" mass="78794">MEKKGLNSASLFLPPTGMGHTGLIPPSHFETRRPGTAPLPSAPNPATPADSQPWEELKKELEKLKQENEALKILQDRRDGPRARTPDYQSLDALPSETRALEIIAHQMREIRKLELAVADAKEKEKALQRLSQELQVIKEERTQAEQAEERRQKEEERRRQSEEAAKRRWQEEAAAVDTSSSPLQLLFSDTGARAAGSCDEMGKKWFQLLSEQHKMEIDTLRGRVGELEVELQEVQKQKVQEVTCLRQELQSTNEKSENLKTLLSQSHMELGSRNSLVQQLRTYIGELVPDNRQAEEQKTEIAELKSTIQTLEKEREALQTSMSLLQTRLSSLTHILTLQENDLCKKTGTHIDGQKTQMLLKRWREKVFSLMVQLKSEEMNKESDEQKMQQRSSPDPPLLGFLFGAPGPSLRLSAPTASSLLWGHLSRAAVSANEEGESRTAESLVQHRWIEMGLRHPSYEDLKNEVQLLNEERDHLSTELKRSALILEEKVMETREKLEAEIAECHDTVSLLRQSLHETEEREKVLTMQVMELERKLHEACETAEQLKEQLQDQNGEYEKVVALRQTERQMQRERNRSQETMRTLEDATRVREEQLSRQLRDAERDKNLMIATLRQEGLFATYQKNRTVAIQSLDTHTEKGQGPTGAPGAIGATGTKESLSNMLANLQSLGAALLKEDVDHEDEDEELM</sequence>
<name>A0A2G9NYP3_AQUCT</name>
<feature type="region of interest" description="Disordered" evidence="12">
    <location>
        <begin position="142"/>
        <end position="176"/>
    </location>
</feature>
<feature type="compositionally biased region" description="Basic and acidic residues" evidence="12">
    <location>
        <begin position="142"/>
        <end position="172"/>
    </location>
</feature>